<dbReference type="GO" id="GO:0005524">
    <property type="term" value="F:ATP binding"/>
    <property type="evidence" value="ECO:0007669"/>
    <property type="project" value="UniProtKB-KW"/>
</dbReference>
<organism evidence="9 10">
    <name type="scientific">Taxus chinensis</name>
    <name type="common">Chinese yew</name>
    <name type="synonym">Taxus wallichiana var. chinensis</name>
    <dbReference type="NCBI Taxonomy" id="29808"/>
    <lineage>
        <taxon>Eukaryota</taxon>
        <taxon>Viridiplantae</taxon>
        <taxon>Streptophyta</taxon>
        <taxon>Embryophyta</taxon>
        <taxon>Tracheophyta</taxon>
        <taxon>Spermatophyta</taxon>
        <taxon>Pinopsida</taxon>
        <taxon>Pinidae</taxon>
        <taxon>Conifers II</taxon>
        <taxon>Cupressales</taxon>
        <taxon>Taxaceae</taxon>
        <taxon>Taxus</taxon>
    </lineage>
</organism>
<sequence length="866" mass="97410">MHGEMACQATHSKVLARRTLEHEQFAHCVVNNLSQHRRINEQIDEEELVLTTTAEMVISPTAEMDETEMVISSTIVELVLTPTTQMVTFLLLRKLDEHYMVLQGHDRGGIELGTREFSLGATRLRRLQANLMEFYLVKELFLNRKLLTTAVVLFGSIVRLAVEKTTQLPQYILETEIESGRGAMCSIICTQPRRISAMSVSERVAAERGEPLGESGFTHPVRTHYLENILENIGYSLTQFNQLDDYGQDKAWKMQKQSLRKRKSQLSALVEDALASANFDKHSSTTRDSLACWNSDCIGFNLIEAVLCHICRNERSGAILVFMTGWDDINSLKNQLKVHPLLGDPTRVLLLACHGSMASLEQRRGRAGRVQPGECYHLYPRCVYEALEEYQLPELLRTPLQSLCLQIKSLQLGSIVEFLSRALQPPEPLSVQNAVEYLKTIGALDDKENLTNLGRHLSVLPMEPKLGKMLIMGALFHCLDPILTIAAGLSVRDPFLLPHDRKDLADAAKAKFSANSDHMALVHAYEGWKDARRDGSVYDYCWTNFLSTQTLQAIQSLRRQFHFLLKEAGLLEDDADICNQLSDNQSLVEAVICSGLFPGVVSVVNRKRCTLMKTMLDGQVLLYANSVNAQKQNIFCPWMVFFEKVKVNSVFIRDSTGISDSALLLFGGALTRGEVDGHLKMLDGYLEFFMEPDLAEIYLKLKDELDYLIQKKLQNPSMDIHKAGDHLLLAVQELLLADRCEGRFVFGREVQKSQIQKSQVKKSKDGIVDPHSSSQNPKSLLQTLVSKAGYGQPHYKTIHSNNNQFRGMVEFNGMQFVGKPCNRKRSAEQDAAMEALAWLTGASRPAPASKSNDAVLKKPKKREREL</sequence>
<evidence type="ECO:0000256" key="5">
    <source>
        <dbReference type="ARBA" id="ARBA00060772"/>
    </source>
</evidence>
<dbReference type="EMBL" id="JAHRHJ020000003">
    <property type="protein sequence ID" value="KAH9322752.1"/>
    <property type="molecule type" value="Genomic_DNA"/>
</dbReference>
<keyword evidence="4" id="KW-0067">ATP-binding</keyword>
<dbReference type="Gene3D" id="1.20.120.1080">
    <property type="match status" value="1"/>
</dbReference>
<keyword evidence="10" id="KW-1185">Reference proteome</keyword>
<dbReference type="Proteomes" id="UP000824469">
    <property type="component" value="Unassembled WGS sequence"/>
</dbReference>
<dbReference type="Pfam" id="PF21010">
    <property type="entry name" value="HA2_C"/>
    <property type="match status" value="1"/>
</dbReference>
<evidence type="ECO:0000256" key="2">
    <source>
        <dbReference type="ARBA" id="ARBA00022801"/>
    </source>
</evidence>
<dbReference type="SMART" id="SM00358">
    <property type="entry name" value="DSRM"/>
    <property type="match status" value="1"/>
</dbReference>
<feature type="domain" description="DRBM" evidence="8">
    <location>
        <begin position="776"/>
        <end position="841"/>
    </location>
</feature>
<dbReference type="InterPro" id="IPR011709">
    <property type="entry name" value="DEAD-box_helicase_OB_fold"/>
</dbReference>
<dbReference type="Pfam" id="PF00035">
    <property type="entry name" value="dsrm"/>
    <property type="match status" value="1"/>
</dbReference>
<keyword evidence="2" id="KW-0378">Hydrolase</keyword>
<dbReference type="SMART" id="SM00847">
    <property type="entry name" value="HA2"/>
    <property type="match status" value="1"/>
</dbReference>
<feature type="non-terminal residue" evidence="9">
    <location>
        <position position="866"/>
    </location>
</feature>
<dbReference type="AlphaFoldDB" id="A0AA38GFM1"/>
<name>A0AA38GFM1_TAXCH</name>
<dbReference type="GO" id="GO:0004386">
    <property type="term" value="F:helicase activity"/>
    <property type="evidence" value="ECO:0007669"/>
    <property type="project" value="UniProtKB-KW"/>
</dbReference>
<keyword evidence="6" id="KW-0694">RNA-binding</keyword>
<dbReference type="Pfam" id="PF04408">
    <property type="entry name" value="WHD_HA2"/>
    <property type="match status" value="1"/>
</dbReference>
<feature type="region of interest" description="Disordered" evidence="7">
    <location>
        <begin position="841"/>
        <end position="866"/>
    </location>
</feature>
<accession>A0AA38GFM1</accession>
<dbReference type="PROSITE" id="PS50137">
    <property type="entry name" value="DS_RBD"/>
    <property type="match status" value="1"/>
</dbReference>
<dbReference type="PANTHER" id="PTHR18934">
    <property type="entry name" value="ATP-DEPENDENT RNA HELICASE"/>
    <property type="match status" value="1"/>
</dbReference>
<dbReference type="Pfam" id="PF07717">
    <property type="entry name" value="OB_NTP_bind"/>
    <property type="match status" value="1"/>
</dbReference>
<evidence type="ECO:0000313" key="10">
    <source>
        <dbReference type="Proteomes" id="UP000824469"/>
    </source>
</evidence>
<dbReference type="InterPro" id="IPR059023">
    <property type="entry name" value="RNA_hel_CTD"/>
</dbReference>
<feature type="compositionally biased region" description="Basic residues" evidence="7">
    <location>
        <begin position="857"/>
        <end position="866"/>
    </location>
</feature>
<keyword evidence="1" id="KW-0547">Nucleotide-binding</keyword>
<dbReference type="Gene3D" id="3.40.50.300">
    <property type="entry name" value="P-loop containing nucleotide triphosphate hydrolases"/>
    <property type="match status" value="3"/>
</dbReference>
<dbReference type="Gene3D" id="3.30.160.20">
    <property type="match status" value="1"/>
</dbReference>
<dbReference type="InterPro" id="IPR014720">
    <property type="entry name" value="dsRBD_dom"/>
</dbReference>
<dbReference type="GO" id="GO:0016787">
    <property type="term" value="F:hydrolase activity"/>
    <property type="evidence" value="ECO:0007669"/>
    <property type="project" value="UniProtKB-KW"/>
</dbReference>
<dbReference type="InterPro" id="IPR007502">
    <property type="entry name" value="Helicase-assoc_dom"/>
</dbReference>
<dbReference type="PANTHER" id="PTHR18934:SF229">
    <property type="entry name" value="DEXH-BOX ATP-DEPENDENT RNA HELICASE DEXH3"/>
    <property type="match status" value="1"/>
</dbReference>
<gene>
    <name evidence="9" type="ORF">KI387_017391</name>
</gene>
<evidence type="ECO:0000256" key="6">
    <source>
        <dbReference type="PROSITE-ProRule" id="PRU00266"/>
    </source>
</evidence>
<comment type="similarity">
    <text evidence="5">Belongs to the DExH box helicase family.</text>
</comment>
<dbReference type="SUPFAM" id="SSF54768">
    <property type="entry name" value="dsRNA-binding domain-like"/>
    <property type="match status" value="1"/>
</dbReference>
<evidence type="ECO:0000259" key="8">
    <source>
        <dbReference type="PROSITE" id="PS50137"/>
    </source>
</evidence>
<feature type="region of interest" description="Disordered" evidence="7">
    <location>
        <begin position="757"/>
        <end position="778"/>
    </location>
</feature>
<dbReference type="GO" id="GO:0003723">
    <property type="term" value="F:RNA binding"/>
    <property type="evidence" value="ECO:0007669"/>
    <property type="project" value="UniProtKB-UniRule"/>
</dbReference>
<evidence type="ECO:0000313" key="9">
    <source>
        <dbReference type="EMBL" id="KAH9322752.1"/>
    </source>
</evidence>
<dbReference type="Pfam" id="PF26026">
    <property type="entry name" value="RNA_hel_CTD"/>
    <property type="match status" value="1"/>
</dbReference>
<proteinExistence type="inferred from homology"/>
<dbReference type="GO" id="GO:0005634">
    <property type="term" value="C:nucleus"/>
    <property type="evidence" value="ECO:0007669"/>
    <property type="project" value="TreeGrafter"/>
</dbReference>
<dbReference type="SUPFAM" id="SSF52540">
    <property type="entry name" value="P-loop containing nucleoside triphosphate hydrolases"/>
    <property type="match status" value="1"/>
</dbReference>
<evidence type="ECO:0000256" key="3">
    <source>
        <dbReference type="ARBA" id="ARBA00022806"/>
    </source>
</evidence>
<dbReference type="InterPro" id="IPR027417">
    <property type="entry name" value="P-loop_NTPase"/>
</dbReference>
<evidence type="ECO:0000256" key="4">
    <source>
        <dbReference type="ARBA" id="ARBA00022840"/>
    </source>
</evidence>
<evidence type="ECO:0000256" key="1">
    <source>
        <dbReference type="ARBA" id="ARBA00022741"/>
    </source>
</evidence>
<comment type="caution">
    <text evidence="9">The sequence shown here is derived from an EMBL/GenBank/DDBJ whole genome shotgun (WGS) entry which is preliminary data.</text>
</comment>
<protein>
    <recommendedName>
        <fullName evidence="8">DRBM domain-containing protein</fullName>
    </recommendedName>
</protein>
<reference evidence="9 10" key="1">
    <citation type="journal article" date="2021" name="Nat. Plants">
        <title>The Taxus genome provides insights into paclitaxel biosynthesis.</title>
        <authorList>
            <person name="Xiong X."/>
            <person name="Gou J."/>
            <person name="Liao Q."/>
            <person name="Li Y."/>
            <person name="Zhou Q."/>
            <person name="Bi G."/>
            <person name="Li C."/>
            <person name="Du R."/>
            <person name="Wang X."/>
            <person name="Sun T."/>
            <person name="Guo L."/>
            <person name="Liang H."/>
            <person name="Lu P."/>
            <person name="Wu Y."/>
            <person name="Zhang Z."/>
            <person name="Ro D.K."/>
            <person name="Shang Y."/>
            <person name="Huang S."/>
            <person name="Yan J."/>
        </authorList>
    </citation>
    <scope>NUCLEOTIDE SEQUENCE [LARGE SCALE GENOMIC DNA]</scope>
    <source>
        <strain evidence="9">Ta-2019</strain>
    </source>
</reference>
<keyword evidence="3" id="KW-0347">Helicase</keyword>
<dbReference type="InterPro" id="IPR048333">
    <property type="entry name" value="HA2_WH"/>
</dbReference>
<dbReference type="FunFam" id="1.20.120.1080:FF:000002">
    <property type="entry name" value="Putative ATP-dependent RNA helicase DHX36"/>
    <property type="match status" value="1"/>
</dbReference>
<evidence type="ECO:0000256" key="7">
    <source>
        <dbReference type="SAM" id="MobiDB-lite"/>
    </source>
</evidence>